<dbReference type="Pfam" id="PF00646">
    <property type="entry name" value="F-box"/>
    <property type="match status" value="1"/>
</dbReference>
<dbReference type="CDD" id="cd22160">
    <property type="entry name" value="F-box_AtFBL13-like"/>
    <property type="match status" value="1"/>
</dbReference>
<accession>A0A9N7R356</accession>
<protein>
    <submittedName>
        <fullName evidence="2">FBD-associated F-box protein</fullName>
    </submittedName>
</protein>
<dbReference type="InterPro" id="IPR055411">
    <property type="entry name" value="LRR_FXL15/At3g58940/PEG3-like"/>
</dbReference>
<evidence type="ECO:0000313" key="2">
    <source>
        <dbReference type="EMBL" id="CAA0808501.1"/>
    </source>
</evidence>
<dbReference type="PANTHER" id="PTHR31900">
    <property type="entry name" value="F-BOX/RNI SUPERFAMILY PROTEIN-RELATED"/>
    <property type="match status" value="1"/>
</dbReference>
<feature type="domain" description="FBD" evidence="1">
    <location>
        <begin position="354"/>
        <end position="435"/>
    </location>
</feature>
<name>A0A9N7R356_STRHE</name>
<dbReference type="SUPFAM" id="SSF52047">
    <property type="entry name" value="RNI-like"/>
    <property type="match status" value="1"/>
</dbReference>
<proteinExistence type="predicted"/>
<reference evidence="2" key="1">
    <citation type="submission" date="2019-12" db="EMBL/GenBank/DDBJ databases">
        <authorList>
            <person name="Scholes J."/>
        </authorList>
    </citation>
    <scope>NUCLEOTIDE SEQUENCE</scope>
</reference>
<dbReference type="InterPro" id="IPR053781">
    <property type="entry name" value="F-box_AtFBL13-like"/>
</dbReference>
<dbReference type="Pfam" id="PF24758">
    <property type="entry name" value="LRR_At5g56370"/>
    <property type="match status" value="1"/>
</dbReference>
<keyword evidence="3" id="KW-1185">Reference proteome</keyword>
<dbReference type="Gene3D" id="3.80.10.10">
    <property type="entry name" value="Ribonuclease Inhibitor"/>
    <property type="match status" value="1"/>
</dbReference>
<sequence>MISSVDRLSSLPDDVICHILSFLPTKLSVATSVLGRRWRFLWAHVPCFDFGAKDFTGKTEHSDIIHRFILRHEAKRMNTFRLSLVNCNEYQLETWISVAIKRNILNLDLGLNVFRLILPRPLFTCKTIVDMRIFGGKYVSSSGDIHLPCLKKLVLHLVEFEDDESLPRLLSGCPLLKELTMSYSFILNEKRLGCINISSPSLETLTIDFNNYEDFPVYEILINAKALRYLYMGDCPLGFITNSTTMSSLAEACICFQYGFFVYMNSESYSNVVKFLDCLCNVKCLQISSYGGKEVLPLGFAGSLVKFVNLTKLELQSSAGWHLLVHLLEVADNLEALVIEIELISFTEPNRVPTSLLSSLRTITIKVVCIGEDEFNVVRYLLKNSHVLEEMKILALDDDSIPSDLSEGDLNVAFDALQRISLFERGSVTCQLAFQVVEQLN</sequence>
<dbReference type="InterPro" id="IPR032675">
    <property type="entry name" value="LRR_dom_sf"/>
</dbReference>
<dbReference type="Proteomes" id="UP001153555">
    <property type="component" value="Unassembled WGS sequence"/>
</dbReference>
<dbReference type="InterPro" id="IPR006566">
    <property type="entry name" value="FBD"/>
</dbReference>
<dbReference type="Pfam" id="PF08387">
    <property type="entry name" value="FBD"/>
    <property type="match status" value="1"/>
</dbReference>
<dbReference type="AlphaFoldDB" id="A0A9N7R356"/>
<evidence type="ECO:0000313" key="3">
    <source>
        <dbReference type="Proteomes" id="UP001153555"/>
    </source>
</evidence>
<comment type="caution">
    <text evidence="2">The sequence shown here is derived from an EMBL/GenBank/DDBJ whole genome shotgun (WGS) entry which is preliminary data.</text>
</comment>
<dbReference type="PANTHER" id="PTHR31900:SF34">
    <property type="entry name" value="EMB|CAB62440.1-RELATED"/>
    <property type="match status" value="1"/>
</dbReference>
<evidence type="ECO:0000259" key="1">
    <source>
        <dbReference type="SMART" id="SM00579"/>
    </source>
</evidence>
<dbReference type="OrthoDB" id="896987at2759"/>
<dbReference type="EMBL" id="CACSLK010003174">
    <property type="protein sequence ID" value="CAA0808501.1"/>
    <property type="molecule type" value="Genomic_DNA"/>
</dbReference>
<gene>
    <name evidence="2" type="ORF">SHERM_10736</name>
</gene>
<organism evidence="2 3">
    <name type="scientific">Striga hermonthica</name>
    <name type="common">Purple witchweed</name>
    <name type="synonym">Buchnera hermonthica</name>
    <dbReference type="NCBI Taxonomy" id="68872"/>
    <lineage>
        <taxon>Eukaryota</taxon>
        <taxon>Viridiplantae</taxon>
        <taxon>Streptophyta</taxon>
        <taxon>Embryophyta</taxon>
        <taxon>Tracheophyta</taxon>
        <taxon>Spermatophyta</taxon>
        <taxon>Magnoliopsida</taxon>
        <taxon>eudicotyledons</taxon>
        <taxon>Gunneridae</taxon>
        <taxon>Pentapetalae</taxon>
        <taxon>asterids</taxon>
        <taxon>lamiids</taxon>
        <taxon>Lamiales</taxon>
        <taxon>Orobanchaceae</taxon>
        <taxon>Buchnereae</taxon>
        <taxon>Striga</taxon>
    </lineage>
</organism>
<dbReference type="InterPro" id="IPR050232">
    <property type="entry name" value="FBL13/AtMIF1-like"/>
</dbReference>
<dbReference type="InterPro" id="IPR001810">
    <property type="entry name" value="F-box_dom"/>
</dbReference>
<dbReference type="SMART" id="SM00579">
    <property type="entry name" value="FBD"/>
    <property type="match status" value="1"/>
</dbReference>
<dbReference type="SUPFAM" id="SSF81383">
    <property type="entry name" value="F-box domain"/>
    <property type="match status" value="1"/>
</dbReference>
<dbReference type="InterPro" id="IPR036047">
    <property type="entry name" value="F-box-like_dom_sf"/>
</dbReference>